<keyword evidence="2" id="KW-0342">GTP-binding</keyword>
<reference evidence="5" key="1">
    <citation type="submission" date="2025-08" db="UniProtKB">
        <authorList>
            <consortium name="RefSeq"/>
        </authorList>
    </citation>
    <scope>IDENTIFICATION</scope>
</reference>
<organism evidence="4 5">
    <name type="scientific">Dioscorea cayennensis subsp. rotundata</name>
    <name type="common">White Guinea yam</name>
    <name type="synonym">Dioscorea rotundata</name>
    <dbReference type="NCBI Taxonomy" id="55577"/>
    <lineage>
        <taxon>Eukaryota</taxon>
        <taxon>Viridiplantae</taxon>
        <taxon>Streptophyta</taxon>
        <taxon>Embryophyta</taxon>
        <taxon>Tracheophyta</taxon>
        <taxon>Spermatophyta</taxon>
        <taxon>Magnoliopsida</taxon>
        <taxon>Liliopsida</taxon>
        <taxon>Dioscoreales</taxon>
        <taxon>Dioscoreaceae</taxon>
        <taxon>Dioscorea</taxon>
    </lineage>
</organism>
<name>A0AB40CS99_DIOCR</name>
<proteinExistence type="predicted"/>
<feature type="domain" description="GTP-eEF1A C-terminal" evidence="3">
    <location>
        <begin position="17"/>
        <end position="115"/>
    </location>
</feature>
<evidence type="ECO:0000313" key="5">
    <source>
        <dbReference type="RefSeq" id="XP_039142961.1"/>
    </source>
</evidence>
<sequence>MATSLVQENSGREVIAFKARLRLLESMCNPVCTGGYHAELHTDAVVKQCEIVDVIEIIGSKKMTPYERPLYLKNGDVVLCRIRVNNSIRVENFSVDHHLGRFTIHSAGKTTALGILVELPPVGRLAFPYPENYYHGTRP</sequence>
<dbReference type="RefSeq" id="XP_039142961.1">
    <property type="nucleotide sequence ID" value="XM_039287027.1"/>
</dbReference>
<dbReference type="GeneID" id="120280251"/>
<evidence type="ECO:0000256" key="1">
    <source>
        <dbReference type="ARBA" id="ARBA00022741"/>
    </source>
</evidence>
<dbReference type="Gene3D" id="2.40.30.10">
    <property type="entry name" value="Translation factors"/>
    <property type="match status" value="1"/>
</dbReference>
<keyword evidence="4" id="KW-1185">Reference proteome</keyword>
<dbReference type="SUPFAM" id="SSF50465">
    <property type="entry name" value="EF-Tu/eEF-1alpha/eIF2-gamma C-terminal domain"/>
    <property type="match status" value="1"/>
</dbReference>
<gene>
    <name evidence="5" type="primary">LOC120280251</name>
</gene>
<dbReference type="GO" id="GO:0005525">
    <property type="term" value="F:GTP binding"/>
    <property type="evidence" value="ECO:0007669"/>
    <property type="project" value="UniProtKB-KW"/>
</dbReference>
<dbReference type="Pfam" id="PF22594">
    <property type="entry name" value="GTP-eEF1A_C"/>
    <property type="match status" value="1"/>
</dbReference>
<evidence type="ECO:0000313" key="4">
    <source>
        <dbReference type="Proteomes" id="UP001515500"/>
    </source>
</evidence>
<dbReference type="Proteomes" id="UP001515500">
    <property type="component" value="Chromosome 17"/>
</dbReference>
<dbReference type="InterPro" id="IPR009001">
    <property type="entry name" value="Transl_elong_EF1A/Init_IF2_C"/>
</dbReference>
<dbReference type="InterPro" id="IPR050100">
    <property type="entry name" value="TRAFAC_GTPase_members"/>
</dbReference>
<dbReference type="AlphaFoldDB" id="A0AB40CS99"/>
<protein>
    <submittedName>
        <fullName evidence="5">Eukaryotic peptide chain release factor GTP-binding subunit-like isoform X2</fullName>
    </submittedName>
</protein>
<keyword evidence="1" id="KW-0547">Nucleotide-binding</keyword>
<dbReference type="InterPro" id="IPR054696">
    <property type="entry name" value="GTP-eEF1A_C"/>
</dbReference>
<accession>A0AB40CS99</accession>
<evidence type="ECO:0000259" key="3">
    <source>
        <dbReference type="Pfam" id="PF22594"/>
    </source>
</evidence>
<evidence type="ECO:0000256" key="2">
    <source>
        <dbReference type="ARBA" id="ARBA00023134"/>
    </source>
</evidence>
<dbReference type="PANTHER" id="PTHR23115">
    <property type="entry name" value="TRANSLATION FACTOR"/>
    <property type="match status" value="1"/>
</dbReference>